<evidence type="ECO:0008006" key="2">
    <source>
        <dbReference type="Google" id="ProtNLM"/>
    </source>
</evidence>
<dbReference type="PROSITE" id="PS51257">
    <property type="entry name" value="PROKAR_LIPOPROTEIN"/>
    <property type="match status" value="1"/>
</dbReference>
<dbReference type="AlphaFoldDB" id="A0A381PJ04"/>
<dbReference type="InterPro" id="IPR006311">
    <property type="entry name" value="TAT_signal"/>
</dbReference>
<gene>
    <name evidence="1" type="ORF">METZ01_LOCUS19849</name>
</gene>
<dbReference type="EMBL" id="UINC01000999">
    <property type="protein sequence ID" value="SUZ66995.1"/>
    <property type="molecule type" value="Genomic_DNA"/>
</dbReference>
<protein>
    <recommendedName>
        <fullName evidence="2">Gluconate 2-dehydrogenase subunit 3 family protein</fullName>
    </recommendedName>
</protein>
<dbReference type="Pfam" id="PF13618">
    <property type="entry name" value="Gluconate_2-dh3"/>
    <property type="match status" value="1"/>
</dbReference>
<reference evidence="1" key="1">
    <citation type="submission" date="2018-05" db="EMBL/GenBank/DDBJ databases">
        <authorList>
            <person name="Lanie J.A."/>
            <person name="Ng W.-L."/>
            <person name="Kazmierczak K.M."/>
            <person name="Andrzejewski T.M."/>
            <person name="Davidsen T.M."/>
            <person name="Wayne K.J."/>
            <person name="Tettelin H."/>
            <person name="Glass J.I."/>
            <person name="Rusch D."/>
            <person name="Podicherti R."/>
            <person name="Tsui H.-C.T."/>
            <person name="Winkler M.E."/>
        </authorList>
    </citation>
    <scope>NUCLEOTIDE SEQUENCE</scope>
</reference>
<organism evidence="1">
    <name type="scientific">marine metagenome</name>
    <dbReference type="NCBI Taxonomy" id="408172"/>
    <lineage>
        <taxon>unclassified sequences</taxon>
        <taxon>metagenomes</taxon>
        <taxon>ecological metagenomes</taxon>
    </lineage>
</organism>
<accession>A0A381PJ04</accession>
<name>A0A381PJ04_9ZZZZ</name>
<proteinExistence type="predicted"/>
<evidence type="ECO:0000313" key="1">
    <source>
        <dbReference type="EMBL" id="SUZ66995.1"/>
    </source>
</evidence>
<dbReference type="InterPro" id="IPR027056">
    <property type="entry name" value="Gluconate_2DH_su3"/>
</dbReference>
<dbReference type="PROSITE" id="PS51318">
    <property type="entry name" value="TAT"/>
    <property type="match status" value="1"/>
</dbReference>
<sequence length="193" mass="21502">MAQKPLSRRTFLGSVGGAVRSSAIVLTMPMLLAACNRAEQARLSSEKFKTLSEEEAEELEAIAARIIPTTDTPGAKEAGVIYFMDNVLGDKREQELSLLLKGLIELKANVALTFGVAYFHQLEEAQQDQALIEIEDTVFFDTIRYLTIAGMFSLPEYGGNRDYVGYDLIQFDSQHAWQPPFGYYDADYAEKGQ</sequence>